<dbReference type="AlphaFoldDB" id="A0A8B6GXP0"/>
<dbReference type="InterPro" id="IPR013762">
    <property type="entry name" value="Integrase-like_cat_sf"/>
</dbReference>
<comment type="caution">
    <text evidence="2">The sequence shown here is derived from an EMBL/GenBank/DDBJ whole genome shotgun (WGS) entry which is preliminary data.</text>
</comment>
<evidence type="ECO:0000313" key="3">
    <source>
        <dbReference type="Proteomes" id="UP000596742"/>
    </source>
</evidence>
<evidence type="ECO:0000256" key="1">
    <source>
        <dbReference type="ARBA" id="ARBA00023172"/>
    </source>
</evidence>
<organism evidence="2 3">
    <name type="scientific">Mytilus galloprovincialis</name>
    <name type="common">Mediterranean mussel</name>
    <dbReference type="NCBI Taxonomy" id="29158"/>
    <lineage>
        <taxon>Eukaryota</taxon>
        <taxon>Metazoa</taxon>
        <taxon>Spiralia</taxon>
        <taxon>Lophotrochozoa</taxon>
        <taxon>Mollusca</taxon>
        <taxon>Bivalvia</taxon>
        <taxon>Autobranchia</taxon>
        <taxon>Pteriomorphia</taxon>
        <taxon>Mytilida</taxon>
        <taxon>Mytiloidea</taxon>
        <taxon>Mytilidae</taxon>
        <taxon>Mytilinae</taxon>
        <taxon>Mytilus</taxon>
    </lineage>
</organism>
<sequence length="324" mass="36817">MAETSRFASLEPDDLTKILNDRDSKNTKNIIGVSKRIIGDYLLEKDGLYKTIHDLDQATTEDVVKTLRQFHVEVRKTDGRENIRDVQRDDFELKRDAKGLRYVRVKVVRQTKNHRGDNFTDVDDKDGRLYEIPGNANCPVTSFTKYFSTLHPERTEFWQRPKRASKTTESADVWYDNSPAGKNTLGNLMAKISEECDLSRRYTNHCIRSTCITVLDEGGIETRHIMGLSGHKSESAVKSYCKRLSSTKKNEMSNILSETIQSATSLNGELSEKRVKTQDTTSSICDNSVDLLSNDIEFDQILQNISSYESNQTNIQNIVPPSCS</sequence>
<keyword evidence="3" id="KW-1185">Reference proteome</keyword>
<name>A0A8B6GXP0_MYTGA</name>
<protein>
    <recommendedName>
        <fullName evidence="4">Tyr recombinase domain-containing protein</fullName>
    </recommendedName>
</protein>
<gene>
    <name evidence="2" type="ORF">MGAL_10B092813</name>
</gene>
<evidence type="ECO:0008006" key="4">
    <source>
        <dbReference type="Google" id="ProtNLM"/>
    </source>
</evidence>
<reference evidence="2" key="1">
    <citation type="submission" date="2018-11" db="EMBL/GenBank/DDBJ databases">
        <authorList>
            <person name="Alioto T."/>
            <person name="Alioto T."/>
        </authorList>
    </citation>
    <scope>NUCLEOTIDE SEQUENCE</scope>
</reference>
<dbReference type="PANTHER" id="PTHR21446">
    <property type="entry name" value="DUF3504 DOMAIN-CONTAINING PROTEIN"/>
    <property type="match status" value="1"/>
</dbReference>
<evidence type="ECO:0000313" key="2">
    <source>
        <dbReference type="EMBL" id="VDI70385.1"/>
    </source>
</evidence>
<dbReference type="InterPro" id="IPR052787">
    <property type="entry name" value="MAVS"/>
</dbReference>
<dbReference type="GO" id="GO:0015074">
    <property type="term" value="P:DNA integration"/>
    <property type="evidence" value="ECO:0007669"/>
    <property type="project" value="InterPro"/>
</dbReference>
<accession>A0A8B6GXP0</accession>
<dbReference type="Gene3D" id="1.10.443.10">
    <property type="entry name" value="Intergrase catalytic core"/>
    <property type="match status" value="1"/>
</dbReference>
<dbReference type="Proteomes" id="UP000596742">
    <property type="component" value="Unassembled WGS sequence"/>
</dbReference>
<dbReference type="PANTHER" id="PTHR21446:SF12">
    <property type="entry name" value="POTASSIUM CHANNEL TETRAMERIZATION DOMAIN CONTAINING 1"/>
    <property type="match status" value="1"/>
</dbReference>
<dbReference type="InterPro" id="IPR011010">
    <property type="entry name" value="DNA_brk_join_enz"/>
</dbReference>
<dbReference type="GO" id="GO:0003677">
    <property type="term" value="F:DNA binding"/>
    <property type="evidence" value="ECO:0007669"/>
    <property type="project" value="InterPro"/>
</dbReference>
<proteinExistence type="predicted"/>
<dbReference type="EMBL" id="UYJE01009141">
    <property type="protein sequence ID" value="VDI70385.1"/>
    <property type="molecule type" value="Genomic_DNA"/>
</dbReference>
<dbReference type="OrthoDB" id="10067014at2759"/>
<dbReference type="SUPFAM" id="SSF56349">
    <property type="entry name" value="DNA breaking-rejoining enzymes"/>
    <property type="match status" value="1"/>
</dbReference>
<dbReference type="GO" id="GO:0006310">
    <property type="term" value="P:DNA recombination"/>
    <property type="evidence" value="ECO:0007669"/>
    <property type="project" value="UniProtKB-KW"/>
</dbReference>
<keyword evidence="1" id="KW-0233">DNA recombination</keyword>